<organism evidence="3 4">
    <name type="scientific">Candidatus Curtissbacteria bacterium RBG_13_35_7</name>
    <dbReference type="NCBI Taxonomy" id="1797705"/>
    <lineage>
        <taxon>Bacteria</taxon>
        <taxon>Candidatus Curtissiibacteriota</taxon>
    </lineage>
</organism>
<dbReference type="PANTHER" id="PTHR43179">
    <property type="entry name" value="RHAMNOSYLTRANSFERASE WBBL"/>
    <property type="match status" value="1"/>
</dbReference>
<dbReference type="InterPro" id="IPR001173">
    <property type="entry name" value="Glyco_trans_2-like"/>
</dbReference>
<feature type="non-terminal residue" evidence="3">
    <location>
        <position position="1"/>
    </location>
</feature>
<sequence>KEFPQVKLILNKDNLGFTKANNQGIKIAKGKYVLLLNSDTFLIENSFQKLFEKAKSLTNFGALGPLLLNQDNSIQQSAGFFPHLPQVFYWMSFIDDLPQGTFLKPYHVDHDIFYQKEQEVDWVTGAALMFPKEIANKVGSLDEKIFMYGEEVELCYRIKKEGFKVYFSPITKIVHIGRGSHNKIPTSAFIAEFKSILYFYQKYKNPFSLQIVHILLKIGTLLRIIIFALIGRKEIAKSYVKVFQAI</sequence>
<dbReference type="Pfam" id="PF00535">
    <property type="entry name" value="Glycos_transf_2"/>
    <property type="match status" value="1"/>
</dbReference>
<protein>
    <recommendedName>
        <fullName evidence="2">Glycosyltransferase 2-like domain-containing protein</fullName>
    </recommendedName>
</protein>
<evidence type="ECO:0000313" key="4">
    <source>
        <dbReference type="Proteomes" id="UP000176317"/>
    </source>
</evidence>
<dbReference type="PANTHER" id="PTHR43179:SF7">
    <property type="entry name" value="RHAMNOSYLTRANSFERASE WBBL"/>
    <property type="match status" value="1"/>
</dbReference>
<keyword evidence="1" id="KW-0812">Transmembrane</keyword>
<gene>
    <name evidence="3" type="ORF">A2164_04300</name>
</gene>
<dbReference type="Proteomes" id="UP000176317">
    <property type="component" value="Unassembled WGS sequence"/>
</dbReference>
<reference evidence="3 4" key="1">
    <citation type="journal article" date="2016" name="Nat. Commun.">
        <title>Thousands of microbial genomes shed light on interconnected biogeochemical processes in an aquifer system.</title>
        <authorList>
            <person name="Anantharaman K."/>
            <person name="Brown C.T."/>
            <person name="Hug L.A."/>
            <person name="Sharon I."/>
            <person name="Castelle C.J."/>
            <person name="Probst A.J."/>
            <person name="Thomas B.C."/>
            <person name="Singh A."/>
            <person name="Wilkins M.J."/>
            <person name="Karaoz U."/>
            <person name="Brodie E.L."/>
            <person name="Williams K.H."/>
            <person name="Hubbard S.S."/>
            <person name="Banfield J.F."/>
        </authorList>
    </citation>
    <scope>NUCLEOTIDE SEQUENCE [LARGE SCALE GENOMIC DNA]</scope>
</reference>
<dbReference type="EMBL" id="MFAT01000003">
    <property type="protein sequence ID" value="OGD87152.1"/>
    <property type="molecule type" value="Genomic_DNA"/>
</dbReference>
<dbReference type="InterPro" id="IPR029044">
    <property type="entry name" value="Nucleotide-diphossugar_trans"/>
</dbReference>
<feature type="transmembrane region" description="Helical" evidence="1">
    <location>
        <begin position="211"/>
        <end position="231"/>
    </location>
</feature>
<keyword evidence="1" id="KW-1133">Transmembrane helix</keyword>
<evidence type="ECO:0000256" key="1">
    <source>
        <dbReference type="SAM" id="Phobius"/>
    </source>
</evidence>
<dbReference type="AlphaFoldDB" id="A0A1F5G5K1"/>
<evidence type="ECO:0000313" key="3">
    <source>
        <dbReference type="EMBL" id="OGD87152.1"/>
    </source>
</evidence>
<accession>A0A1F5G5K1</accession>
<dbReference type="SUPFAM" id="SSF53448">
    <property type="entry name" value="Nucleotide-diphospho-sugar transferases"/>
    <property type="match status" value="1"/>
</dbReference>
<dbReference type="Gene3D" id="3.90.550.10">
    <property type="entry name" value="Spore Coat Polysaccharide Biosynthesis Protein SpsA, Chain A"/>
    <property type="match status" value="1"/>
</dbReference>
<name>A0A1F5G5K1_9BACT</name>
<evidence type="ECO:0000259" key="2">
    <source>
        <dbReference type="Pfam" id="PF00535"/>
    </source>
</evidence>
<feature type="domain" description="Glycosyltransferase 2-like" evidence="2">
    <location>
        <begin position="3"/>
        <end position="59"/>
    </location>
</feature>
<keyword evidence="1" id="KW-0472">Membrane</keyword>
<proteinExistence type="predicted"/>
<comment type="caution">
    <text evidence="3">The sequence shown here is derived from an EMBL/GenBank/DDBJ whole genome shotgun (WGS) entry which is preliminary data.</text>
</comment>